<protein>
    <submittedName>
        <fullName evidence="2">PRKCA-binding protein</fullName>
    </submittedName>
</protein>
<evidence type="ECO:0000313" key="2">
    <source>
        <dbReference type="WBParaSite" id="JU765_v2.g6231.t2"/>
    </source>
</evidence>
<sequence length="543" mass="61619">MSNYTAEGVRLIPDSTELQKDINKGHVGLAIGGGAPVCNSIYVVQVFENSPCALDGKIGVGDEIVAINGVNIRGFEKAAVADLIRKSQSPVRISFNRIQVDPEKGKTLDILFKKIKHWVVESIEPKTADALGLSRAVLCNDLLQKLLERLDSNENFYKQLHQKLIRLIRCYGSMSSINNELGALFGQVAVRELSPESVNFFTQYADTQSAIFKETSQFVSNVERLIDSIQSYVKNAIPDVRLSLSKYMNAKFEYLSYCLKIKEMEDEEVEMAEYDEYPQRMETGNYEYRVMLKCRETSRAKFIEMRNHVQIKIQLLDEKQISDLPQQLRMLISAMAQVNKNNKNILRNAIGGIYKGVQVDSSTINGEINGIMKHLGIDSEKRQMLIVEDPIDETVEKKRQLSISHWRDTRIRSTWPPDDIGEEAIADDEQEVDDHDVQALHVVEQNLIDLDFDDKSEPAWPSNWDNLLEETEKNALKDLIPEEWLSSSNKKDEQSSGTALSGLQIEPELLQQFRSAEAELLLQFKSIEGEISGDHTHQIHSLN</sequence>
<organism evidence="1 2">
    <name type="scientific">Panagrolaimus sp. JU765</name>
    <dbReference type="NCBI Taxonomy" id="591449"/>
    <lineage>
        <taxon>Eukaryota</taxon>
        <taxon>Metazoa</taxon>
        <taxon>Ecdysozoa</taxon>
        <taxon>Nematoda</taxon>
        <taxon>Chromadorea</taxon>
        <taxon>Rhabditida</taxon>
        <taxon>Tylenchina</taxon>
        <taxon>Panagrolaimomorpha</taxon>
        <taxon>Panagrolaimoidea</taxon>
        <taxon>Panagrolaimidae</taxon>
        <taxon>Panagrolaimus</taxon>
    </lineage>
</organism>
<reference evidence="2" key="1">
    <citation type="submission" date="2022-11" db="UniProtKB">
        <authorList>
            <consortium name="WormBaseParasite"/>
        </authorList>
    </citation>
    <scope>IDENTIFICATION</scope>
</reference>
<evidence type="ECO:0000313" key="1">
    <source>
        <dbReference type="Proteomes" id="UP000887576"/>
    </source>
</evidence>
<dbReference type="Proteomes" id="UP000887576">
    <property type="component" value="Unplaced"/>
</dbReference>
<dbReference type="WBParaSite" id="JU765_v2.g6231.t2">
    <property type="protein sequence ID" value="JU765_v2.g6231.t2"/>
    <property type="gene ID" value="JU765_v2.g6231"/>
</dbReference>
<accession>A0AC34REK5</accession>
<proteinExistence type="predicted"/>
<name>A0AC34REK5_9BILA</name>